<feature type="compositionally biased region" description="Basic and acidic residues" evidence="1">
    <location>
        <begin position="1"/>
        <end position="20"/>
    </location>
</feature>
<name>A0A9P4LZ31_9PEZI</name>
<feature type="compositionally biased region" description="Polar residues" evidence="1">
    <location>
        <begin position="177"/>
        <end position="190"/>
    </location>
</feature>
<feature type="region of interest" description="Disordered" evidence="1">
    <location>
        <begin position="1"/>
        <end position="30"/>
    </location>
</feature>
<evidence type="ECO:0000256" key="1">
    <source>
        <dbReference type="SAM" id="MobiDB-lite"/>
    </source>
</evidence>
<evidence type="ECO:0000313" key="2">
    <source>
        <dbReference type="EMBL" id="KAF2092216.1"/>
    </source>
</evidence>
<protein>
    <submittedName>
        <fullName evidence="2">Uncharacterized protein</fullName>
    </submittedName>
</protein>
<comment type="caution">
    <text evidence="2">The sequence shown here is derived from an EMBL/GenBank/DDBJ whole genome shotgun (WGS) entry which is preliminary data.</text>
</comment>
<organism evidence="2 3">
    <name type="scientific">Saccharata proteae CBS 121410</name>
    <dbReference type="NCBI Taxonomy" id="1314787"/>
    <lineage>
        <taxon>Eukaryota</taxon>
        <taxon>Fungi</taxon>
        <taxon>Dikarya</taxon>
        <taxon>Ascomycota</taxon>
        <taxon>Pezizomycotina</taxon>
        <taxon>Dothideomycetes</taxon>
        <taxon>Dothideomycetes incertae sedis</taxon>
        <taxon>Botryosphaeriales</taxon>
        <taxon>Saccharataceae</taxon>
        <taxon>Saccharata</taxon>
    </lineage>
</organism>
<accession>A0A9P4LZ31</accession>
<sequence>MEKRRTGEGAIEAPDRDGERYGSQNPHRGNLHVATPATSNKSSTGNLAFHASYVPGSTTLLSASAVIVGVDSERARRPVVLHVDLRDRLQARRAAALHCVGWRQEGQLRRLCRSQSNRPPYQQQNSARLSLQLQRKATTRPSPPLVPDLGDQTCEETADPAEVPAPRRSGSKETETAQRLTETTKGNRQTGRLPDIMERSVERCSVARSVLISISSTHVGYGYPDRIARLLFELEDTASNEVEMSPESQRSNEKQSSIPENSGVPTALEGAGDGESRE</sequence>
<gene>
    <name evidence="2" type="ORF">K490DRAFT_53360</name>
</gene>
<dbReference type="AlphaFoldDB" id="A0A9P4LZ31"/>
<reference evidence="2" key="1">
    <citation type="journal article" date="2020" name="Stud. Mycol.">
        <title>101 Dothideomycetes genomes: a test case for predicting lifestyles and emergence of pathogens.</title>
        <authorList>
            <person name="Haridas S."/>
            <person name="Albert R."/>
            <person name="Binder M."/>
            <person name="Bloem J."/>
            <person name="Labutti K."/>
            <person name="Salamov A."/>
            <person name="Andreopoulos B."/>
            <person name="Baker S."/>
            <person name="Barry K."/>
            <person name="Bills G."/>
            <person name="Bluhm B."/>
            <person name="Cannon C."/>
            <person name="Castanera R."/>
            <person name="Culley D."/>
            <person name="Daum C."/>
            <person name="Ezra D."/>
            <person name="Gonzalez J."/>
            <person name="Henrissat B."/>
            <person name="Kuo A."/>
            <person name="Liang C."/>
            <person name="Lipzen A."/>
            <person name="Lutzoni F."/>
            <person name="Magnuson J."/>
            <person name="Mondo S."/>
            <person name="Nolan M."/>
            <person name="Ohm R."/>
            <person name="Pangilinan J."/>
            <person name="Park H.-J."/>
            <person name="Ramirez L."/>
            <person name="Alfaro M."/>
            <person name="Sun H."/>
            <person name="Tritt A."/>
            <person name="Yoshinaga Y."/>
            <person name="Zwiers L.-H."/>
            <person name="Turgeon B."/>
            <person name="Goodwin S."/>
            <person name="Spatafora J."/>
            <person name="Crous P."/>
            <person name="Grigoriev I."/>
        </authorList>
    </citation>
    <scope>NUCLEOTIDE SEQUENCE</scope>
    <source>
        <strain evidence="2">CBS 121410</strain>
    </source>
</reference>
<keyword evidence="3" id="KW-1185">Reference proteome</keyword>
<feature type="region of interest" description="Disordered" evidence="1">
    <location>
        <begin position="134"/>
        <end position="196"/>
    </location>
</feature>
<dbReference type="EMBL" id="ML978711">
    <property type="protein sequence ID" value="KAF2092216.1"/>
    <property type="molecule type" value="Genomic_DNA"/>
</dbReference>
<feature type="compositionally biased region" description="Polar residues" evidence="1">
    <location>
        <begin position="239"/>
        <end position="264"/>
    </location>
</feature>
<feature type="region of interest" description="Disordered" evidence="1">
    <location>
        <begin position="239"/>
        <end position="278"/>
    </location>
</feature>
<evidence type="ECO:0000313" key="3">
    <source>
        <dbReference type="Proteomes" id="UP000799776"/>
    </source>
</evidence>
<dbReference type="Proteomes" id="UP000799776">
    <property type="component" value="Unassembled WGS sequence"/>
</dbReference>
<proteinExistence type="predicted"/>